<dbReference type="Gene3D" id="1.20.5.740">
    <property type="entry name" value="Single helix bin"/>
    <property type="match status" value="1"/>
</dbReference>
<dbReference type="AlphaFoldDB" id="A0A8C7F9F4"/>
<sequence length="155" mass="17191">MSFLLEERSGVIPCKTPRGNWSQTTEEVFIEVNVLRGTSGKEVKCNIGYKLIELHVKKATSNCADEDKQGGSTVLMKTNREGGNCWSSMLEGGNCADEDEQGGNCLDQMQRKLTLERFSPISCGAEMSCRSKVTSNRKRDSPTVHYTQDLSYGHC</sequence>
<feature type="domain" description="CS" evidence="1">
    <location>
        <begin position="18"/>
        <end position="66"/>
    </location>
</feature>
<dbReference type="Pfam" id="PF04969">
    <property type="entry name" value="CS"/>
    <property type="match status" value="1"/>
</dbReference>
<evidence type="ECO:0000313" key="3">
    <source>
        <dbReference type="Proteomes" id="UP000694557"/>
    </source>
</evidence>
<name>A0A8C7F9F4_ONCKI</name>
<dbReference type="Gene3D" id="2.60.40.790">
    <property type="match status" value="1"/>
</dbReference>
<reference evidence="2" key="2">
    <citation type="submission" date="2025-09" db="UniProtKB">
        <authorList>
            <consortium name="Ensembl"/>
        </authorList>
    </citation>
    <scope>IDENTIFICATION</scope>
</reference>
<dbReference type="GO" id="GO:0051082">
    <property type="term" value="F:unfolded protein binding"/>
    <property type="evidence" value="ECO:0007669"/>
    <property type="project" value="TreeGrafter"/>
</dbReference>
<evidence type="ECO:0000259" key="1">
    <source>
        <dbReference type="Pfam" id="PF04969"/>
    </source>
</evidence>
<dbReference type="GeneTree" id="ENSGT00940000172088"/>
<dbReference type="PANTHER" id="PTHR12356:SF18">
    <property type="entry name" value="NUDC DOMAIN-CONTAINING PROTEIN 2"/>
    <property type="match status" value="1"/>
</dbReference>
<proteinExistence type="predicted"/>
<evidence type="ECO:0000313" key="2">
    <source>
        <dbReference type="Ensembl" id="ENSOKIP00005022801.1"/>
    </source>
</evidence>
<dbReference type="InterPro" id="IPR008978">
    <property type="entry name" value="HSP20-like_chaperone"/>
</dbReference>
<dbReference type="InterPro" id="IPR007052">
    <property type="entry name" value="CS_dom"/>
</dbReference>
<keyword evidence="3" id="KW-1185">Reference proteome</keyword>
<dbReference type="InterPro" id="IPR037898">
    <property type="entry name" value="NudC_fam"/>
</dbReference>
<dbReference type="GO" id="GO:0006457">
    <property type="term" value="P:protein folding"/>
    <property type="evidence" value="ECO:0007669"/>
    <property type="project" value="TreeGrafter"/>
</dbReference>
<dbReference type="GO" id="GO:0005737">
    <property type="term" value="C:cytoplasm"/>
    <property type="evidence" value="ECO:0007669"/>
    <property type="project" value="TreeGrafter"/>
</dbReference>
<organism evidence="2 3">
    <name type="scientific">Oncorhynchus kisutch</name>
    <name type="common">Coho salmon</name>
    <name type="synonym">Salmo kisutch</name>
    <dbReference type="NCBI Taxonomy" id="8019"/>
    <lineage>
        <taxon>Eukaryota</taxon>
        <taxon>Metazoa</taxon>
        <taxon>Chordata</taxon>
        <taxon>Craniata</taxon>
        <taxon>Vertebrata</taxon>
        <taxon>Euteleostomi</taxon>
        <taxon>Actinopterygii</taxon>
        <taxon>Neopterygii</taxon>
        <taxon>Teleostei</taxon>
        <taxon>Protacanthopterygii</taxon>
        <taxon>Salmoniformes</taxon>
        <taxon>Salmonidae</taxon>
        <taxon>Salmoninae</taxon>
        <taxon>Oncorhynchus</taxon>
    </lineage>
</organism>
<dbReference type="Ensembl" id="ENSOKIT00005024212.1">
    <property type="protein sequence ID" value="ENSOKIP00005022801.1"/>
    <property type="gene ID" value="ENSOKIG00005010005.1"/>
</dbReference>
<reference evidence="2" key="1">
    <citation type="submission" date="2025-08" db="UniProtKB">
        <authorList>
            <consortium name="Ensembl"/>
        </authorList>
    </citation>
    <scope>IDENTIFICATION</scope>
</reference>
<protein>
    <recommendedName>
        <fullName evidence="1">CS domain-containing protein</fullName>
    </recommendedName>
</protein>
<dbReference type="PANTHER" id="PTHR12356">
    <property type="entry name" value="NUCLEAR MOVEMENT PROTEIN NUDC"/>
    <property type="match status" value="1"/>
</dbReference>
<dbReference type="SUPFAM" id="SSF49764">
    <property type="entry name" value="HSP20-like chaperones"/>
    <property type="match status" value="1"/>
</dbReference>
<dbReference type="Proteomes" id="UP000694557">
    <property type="component" value="Unassembled WGS sequence"/>
</dbReference>
<accession>A0A8C7F9F4</accession>